<protein>
    <submittedName>
        <fullName evidence="2">Uncharacterized protein</fullName>
    </submittedName>
</protein>
<gene>
    <name evidence="2" type="ORF">X943_001901</name>
</gene>
<feature type="compositionally biased region" description="Basic and acidic residues" evidence="1">
    <location>
        <begin position="462"/>
        <end position="480"/>
    </location>
</feature>
<feature type="compositionally biased region" description="Basic residues" evidence="1">
    <location>
        <begin position="329"/>
        <end position="341"/>
    </location>
</feature>
<accession>A0AAD9G731</accession>
<sequence length="681" mass="74989">MKGKDISVYTQCCRVCNGTGLERLPCNTNLDGSEGLKYNSKCVKPKMVDINALKVSDVIMRNHPLVQRLQGVTSLGGNGINKDVERNSVLTPLGNDMLSAGNQIHDSNLVAVPSHGPGCCSCQSGGCSNSHVNMRPIHNTQIVRRHHSQARHIGGKSSCQPSCVNVEGRCPTMPNSSRMMLMAREAIDSRLVPVNNVALEHNCCSQGACGNLSTAFSKVFRPQEEYEHDFDSVFTSYISDDCDFGHIDEDVCDISDTNFDFRTLSGFSVEDESFDPATVSIIDMICGTPDIPEESTTQQSMVLESSSSNDLTPELVEYPLYIQPAPTTRKGRAPKKGKGSRVRKEFGTSASHRNSAAIDNNLVKVPNNVDDPSTGDGPVEWYPGFSRQLGAKGRSAILDLVRRVYRQDPNHYKAILQARNPPSSISNLPFFNIPMLWELAHQFGVFQQAIQVHKNQQNASVKGDRSKSKSKAERAERHADFVAPVPEPVVQLKKHVEDEIQSNIHTDVVEVAPAPQPFTPVQSSKRANVPIPEVEHGHVNKYQKLRTESANATDLSRPGFTSFSGRSIKPCKRYVDYQEDYRKPVSELSAMSCESDTTQGFDQSQLEPASPSLSPSSITDMNKNMENLPEGVAGPNQVQPLSLLWHVTQRLAQKDIKSDTLVERISQVSSERSTPTRCISV</sequence>
<dbReference type="AlphaFoldDB" id="A0AAD9G731"/>
<keyword evidence="3" id="KW-1185">Reference proteome</keyword>
<name>A0AAD9G731_BABDI</name>
<feature type="compositionally biased region" description="Polar residues" evidence="1">
    <location>
        <begin position="592"/>
        <end position="602"/>
    </location>
</feature>
<evidence type="ECO:0000256" key="1">
    <source>
        <dbReference type="SAM" id="MobiDB-lite"/>
    </source>
</evidence>
<dbReference type="Proteomes" id="UP001195914">
    <property type="component" value="Unassembled WGS sequence"/>
</dbReference>
<reference evidence="2" key="2">
    <citation type="submission" date="2021-05" db="EMBL/GenBank/DDBJ databases">
        <authorList>
            <person name="Pain A."/>
        </authorList>
    </citation>
    <scope>NUCLEOTIDE SEQUENCE</scope>
    <source>
        <strain evidence="2">1802A</strain>
    </source>
</reference>
<proteinExistence type="predicted"/>
<feature type="region of interest" description="Disordered" evidence="1">
    <location>
        <begin position="326"/>
        <end position="353"/>
    </location>
</feature>
<feature type="compositionally biased region" description="Low complexity" evidence="1">
    <location>
        <begin position="603"/>
        <end position="617"/>
    </location>
</feature>
<feature type="region of interest" description="Disordered" evidence="1">
    <location>
        <begin position="590"/>
        <end position="634"/>
    </location>
</feature>
<reference evidence="2" key="1">
    <citation type="journal article" date="2014" name="Nucleic Acids Res.">
        <title>The evolutionary dynamics of variant antigen genes in Babesia reveal a history of genomic innovation underlying host-parasite interaction.</title>
        <authorList>
            <person name="Jackson A.P."/>
            <person name="Otto T.D."/>
            <person name="Darby A."/>
            <person name="Ramaprasad A."/>
            <person name="Xia D."/>
            <person name="Echaide I.E."/>
            <person name="Farber M."/>
            <person name="Gahlot S."/>
            <person name="Gamble J."/>
            <person name="Gupta D."/>
            <person name="Gupta Y."/>
            <person name="Jackson L."/>
            <person name="Malandrin L."/>
            <person name="Malas T.B."/>
            <person name="Moussa E."/>
            <person name="Nair M."/>
            <person name="Reid A.J."/>
            <person name="Sanders M."/>
            <person name="Sharma J."/>
            <person name="Tracey A."/>
            <person name="Quail M.A."/>
            <person name="Weir W."/>
            <person name="Wastling J.M."/>
            <person name="Hall N."/>
            <person name="Willadsen P."/>
            <person name="Lingelbach K."/>
            <person name="Shiels B."/>
            <person name="Tait A."/>
            <person name="Berriman M."/>
            <person name="Allred D.R."/>
            <person name="Pain A."/>
        </authorList>
    </citation>
    <scope>NUCLEOTIDE SEQUENCE</scope>
    <source>
        <strain evidence="2">1802A</strain>
    </source>
</reference>
<organism evidence="2 3">
    <name type="scientific">Babesia divergens</name>
    <dbReference type="NCBI Taxonomy" id="32595"/>
    <lineage>
        <taxon>Eukaryota</taxon>
        <taxon>Sar</taxon>
        <taxon>Alveolata</taxon>
        <taxon>Apicomplexa</taxon>
        <taxon>Aconoidasida</taxon>
        <taxon>Piroplasmida</taxon>
        <taxon>Babesiidae</taxon>
        <taxon>Babesia</taxon>
    </lineage>
</organism>
<comment type="caution">
    <text evidence="2">The sequence shown here is derived from an EMBL/GenBank/DDBJ whole genome shotgun (WGS) entry which is preliminary data.</text>
</comment>
<evidence type="ECO:0000313" key="2">
    <source>
        <dbReference type="EMBL" id="KAK1933032.1"/>
    </source>
</evidence>
<evidence type="ECO:0000313" key="3">
    <source>
        <dbReference type="Proteomes" id="UP001195914"/>
    </source>
</evidence>
<feature type="region of interest" description="Disordered" evidence="1">
    <location>
        <begin position="455"/>
        <end position="480"/>
    </location>
</feature>
<dbReference type="EMBL" id="JAHBMH010000073">
    <property type="protein sequence ID" value="KAK1933032.1"/>
    <property type="molecule type" value="Genomic_DNA"/>
</dbReference>